<reference evidence="1 2" key="1">
    <citation type="submission" date="2016-10" db="EMBL/GenBank/DDBJ databases">
        <authorList>
            <person name="de Groot N.N."/>
        </authorList>
    </citation>
    <scope>NUCLEOTIDE SEQUENCE [LARGE SCALE GENOMIC DNA]</scope>
    <source>
        <strain evidence="1 2">LMG 27731</strain>
    </source>
</reference>
<evidence type="ECO:0000313" key="2">
    <source>
        <dbReference type="Proteomes" id="UP000198844"/>
    </source>
</evidence>
<protein>
    <submittedName>
        <fullName evidence="1">LysR family transcriptional regulator, chromosome initiation inhibitor</fullName>
    </submittedName>
</protein>
<proteinExistence type="predicted"/>
<accession>A0A1I6YFW9</accession>
<sequence>MQVEPMIREGRLVALAPERDLMIDLYWPHWEQEPEPLATISALVMNAARRSLVQSVPTAAQAG</sequence>
<organism evidence="1 2">
    <name type="scientific">Paraburkholderia aspalathi</name>
    <dbReference type="NCBI Taxonomy" id="1324617"/>
    <lineage>
        <taxon>Bacteria</taxon>
        <taxon>Pseudomonadati</taxon>
        <taxon>Pseudomonadota</taxon>
        <taxon>Betaproteobacteria</taxon>
        <taxon>Burkholderiales</taxon>
        <taxon>Burkholderiaceae</taxon>
        <taxon>Paraburkholderia</taxon>
    </lineage>
</organism>
<gene>
    <name evidence="1" type="ORF">SAMN05192563_1001480</name>
</gene>
<name>A0A1I6YFW9_9BURK</name>
<dbReference type="Proteomes" id="UP000198844">
    <property type="component" value="Unassembled WGS sequence"/>
</dbReference>
<dbReference type="Gene3D" id="3.40.190.290">
    <property type="match status" value="1"/>
</dbReference>
<evidence type="ECO:0000313" key="1">
    <source>
        <dbReference type="EMBL" id="SFT49416.1"/>
    </source>
</evidence>
<dbReference type="EMBL" id="FPBH01000001">
    <property type="protein sequence ID" value="SFT49416.1"/>
    <property type="molecule type" value="Genomic_DNA"/>
</dbReference>
<dbReference type="AlphaFoldDB" id="A0A1I6YFW9"/>